<dbReference type="Gene3D" id="2.60.120.10">
    <property type="entry name" value="Jelly Rolls"/>
    <property type="match status" value="1"/>
</dbReference>
<dbReference type="EMBL" id="UGPB01000001">
    <property type="protein sequence ID" value="STY31732.1"/>
    <property type="molecule type" value="Genomic_DNA"/>
</dbReference>
<dbReference type="InterPro" id="IPR047121">
    <property type="entry name" value="YjiB-like"/>
</dbReference>
<dbReference type="InterPro" id="IPR011051">
    <property type="entry name" value="RmlC_Cupin_sf"/>
</dbReference>
<dbReference type="AlphaFoldDB" id="A0A378LVT4"/>
<evidence type="ECO:0000313" key="2">
    <source>
        <dbReference type="EMBL" id="STY31732.1"/>
    </source>
</evidence>
<proteinExistence type="predicted"/>
<dbReference type="PIRSF" id="PIRSF019307">
    <property type="entry name" value="UCP019307"/>
    <property type="match status" value="1"/>
</dbReference>
<accession>A0A378LVT4</accession>
<dbReference type="STRING" id="1122170.GCA_000701265_01504"/>
<protein>
    <submittedName>
        <fullName evidence="2">Uncharacterized protein containing double-stranded beta helix domain</fullName>
    </submittedName>
</protein>
<dbReference type="Pfam" id="PF07883">
    <property type="entry name" value="Cupin_2"/>
    <property type="match status" value="1"/>
</dbReference>
<dbReference type="InterPro" id="IPR013096">
    <property type="entry name" value="Cupin_2"/>
</dbReference>
<reference evidence="2 3" key="1">
    <citation type="submission" date="2018-06" db="EMBL/GenBank/DDBJ databases">
        <authorList>
            <consortium name="Pathogen Informatics"/>
            <person name="Doyle S."/>
        </authorList>
    </citation>
    <scope>NUCLEOTIDE SEQUENCE [LARGE SCALE GENOMIC DNA]</scope>
    <source>
        <strain evidence="2 3">NCTC11532</strain>
    </source>
</reference>
<evidence type="ECO:0000259" key="1">
    <source>
        <dbReference type="Pfam" id="PF07883"/>
    </source>
</evidence>
<dbReference type="PANTHER" id="PTHR36448">
    <property type="entry name" value="BLR7373 PROTEIN"/>
    <property type="match status" value="1"/>
</dbReference>
<gene>
    <name evidence="2" type="ORF">NCTC11532_03041</name>
</gene>
<dbReference type="CDD" id="cd02219">
    <property type="entry name" value="cupin_YjlB-like"/>
    <property type="match status" value="1"/>
</dbReference>
<name>A0A378LVT4_9GAMM</name>
<dbReference type="RefSeq" id="WP_035899130.1">
    <property type="nucleotide sequence ID" value="NZ_CAAAIS010000017.1"/>
</dbReference>
<dbReference type="Proteomes" id="UP000255297">
    <property type="component" value="Unassembled WGS sequence"/>
</dbReference>
<evidence type="ECO:0000313" key="3">
    <source>
        <dbReference type="Proteomes" id="UP000255297"/>
    </source>
</evidence>
<dbReference type="InterPro" id="IPR014710">
    <property type="entry name" value="RmlC-like_jellyroll"/>
</dbReference>
<keyword evidence="3" id="KW-1185">Reference proteome</keyword>
<dbReference type="SUPFAM" id="SSF51182">
    <property type="entry name" value="RmlC-like cupins"/>
    <property type="match status" value="1"/>
</dbReference>
<organism evidence="2 3">
    <name type="scientific">Legionella wadsworthii</name>
    <dbReference type="NCBI Taxonomy" id="28088"/>
    <lineage>
        <taxon>Bacteria</taxon>
        <taxon>Pseudomonadati</taxon>
        <taxon>Pseudomonadota</taxon>
        <taxon>Gammaproteobacteria</taxon>
        <taxon>Legionellales</taxon>
        <taxon>Legionellaceae</taxon>
        <taxon>Legionella</taxon>
    </lineage>
</organism>
<dbReference type="InterPro" id="IPR014500">
    <property type="entry name" value="UCP019307_cupin"/>
</dbReference>
<dbReference type="PANTHER" id="PTHR36448:SF2">
    <property type="entry name" value="CUPIN TYPE-1 DOMAIN-CONTAINING PROTEIN"/>
    <property type="match status" value="1"/>
</dbReference>
<dbReference type="OrthoDB" id="9791759at2"/>
<sequence>MQKDIHVSHPPKKIIHEVLSKNGFIPNNPRFPLLIYKQAITRSNEPKSIQEHLQRNHWGKSWVDSIYDCHHYHSNTHEVLVMIEGEGTVQFGGEQGTTYEVSEGDVVIIPAGVAHKSLSLSKDFKCIGAYAANVEYDMNYGKAEEHPRVDEQIQQVGLPKCDPVFGNQGLLFDYWK</sequence>
<feature type="domain" description="Cupin type-2" evidence="1">
    <location>
        <begin position="70"/>
        <end position="116"/>
    </location>
</feature>